<gene>
    <name evidence="4" type="primary">rfbC</name>
    <name evidence="4" type="ORF">V6M85_08215</name>
</gene>
<protein>
    <recommendedName>
        <fullName evidence="3">dTDP-4-dehydrorhamnose 3,5-epimerase</fullName>
        <ecNumber evidence="3">5.1.3.13</ecNumber>
    </recommendedName>
    <alternativeName>
        <fullName evidence="3">Thymidine diphospho-4-keto-rhamnose 3,5-epimerase</fullName>
    </alternativeName>
</protein>
<dbReference type="Gene3D" id="2.60.120.10">
    <property type="entry name" value="Jelly Rolls"/>
    <property type="match status" value="1"/>
</dbReference>
<dbReference type="AlphaFoldDB" id="A0AAX4KXA1"/>
<comment type="similarity">
    <text evidence="3">Belongs to the dTDP-4-dehydrorhamnose 3,5-epimerase family.</text>
</comment>
<reference evidence="4 5" key="1">
    <citation type="submission" date="2024-02" db="EMBL/GenBank/DDBJ databases">
        <title>STSV induces naive adaptation in Sulfolobus.</title>
        <authorList>
            <person name="Xiang X."/>
            <person name="Song M."/>
        </authorList>
    </citation>
    <scope>NUCLEOTIDE SEQUENCE [LARGE SCALE GENOMIC DNA]</scope>
    <source>
        <strain evidence="4 5">RT2</strain>
    </source>
</reference>
<dbReference type="GO" id="GO:0019305">
    <property type="term" value="P:dTDP-rhamnose biosynthetic process"/>
    <property type="evidence" value="ECO:0007669"/>
    <property type="project" value="UniProtKB-UniRule"/>
</dbReference>
<evidence type="ECO:0000256" key="3">
    <source>
        <dbReference type="RuleBase" id="RU364069"/>
    </source>
</evidence>
<name>A0AAX4KXA1_9CREN</name>
<dbReference type="Pfam" id="PF00908">
    <property type="entry name" value="dTDP_sugar_isom"/>
    <property type="match status" value="1"/>
</dbReference>
<dbReference type="PANTHER" id="PTHR21047">
    <property type="entry name" value="DTDP-6-DEOXY-D-GLUCOSE-3,5 EPIMERASE"/>
    <property type="match status" value="1"/>
</dbReference>
<dbReference type="CDD" id="cd00438">
    <property type="entry name" value="cupin_RmlC"/>
    <property type="match status" value="1"/>
</dbReference>
<organism evidence="4 5">
    <name type="scientific">Sulfolobus tengchongensis</name>
    <dbReference type="NCBI Taxonomy" id="207809"/>
    <lineage>
        <taxon>Archaea</taxon>
        <taxon>Thermoproteota</taxon>
        <taxon>Thermoprotei</taxon>
        <taxon>Sulfolobales</taxon>
        <taxon>Sulfolobaceae</taxon>
        <taxon>Sulfolobus</taxon>
    </lineage>
</organism>
<accession>A0AAX4KXA1</accession>
<dbReference type="InterPro" id="IPR000888">
    <property type="entry name" value="RmlC-like"/>
</dbReference>
<dbReference type="Proteomes" id="UP001432202">
    <property type="component" value="Chromosome"/>
</dbReference>
<evidence type="ECO:0000313" key="4">
    <source>
        <dbReference type="EMBL" id="WWQ59480.1"/>
    </source>
</evidence>
<dbReference type="GO" id="GO:0005829">
    <property type="term" value="C:cytosol"/>
    <property type="evidence" value="ECO:0007669"/>
    <property type="project" value="TreeGrafter"/>
</dbReference>
<proteinExistence type="inferred from homology"/>
<dbReference type="SUPFAM" id="SSF51182">
    <property type="entry name" value="RmlC-like cupins"/>
    <property type="match status" value="1"/>
</dbReference>
<keyword evidence="5" id="KW-1185">Reference proteome</keyword>
<evidence type="ECO:0000256" key="2">
    <source>
        <dbReference type="PIRSR" id="PIRSR600888-3"/>
    </source>
</evidence>
<dbReference type="InterPro" id="IPR014710">
    <property type="entry name" value="RmlC-like_jellyroll"/>
</dbReference>
<dbReference type="InterPro" id="IPR011051">
    <property type="entry name" value="RmlC_Cupin_sf"/>
</dbReference>
<dbReference type="GeneID" id="89336745"/>
<feature type="active site" description="Proton acceptor" evidence="1">
    <location>
        <position position="62"/>
    </location>
</feature>
<comment type="subunit">
    <text evidence="3">Homodimer.</text>
</comment>
<evidence type="ECO:0000256" key="1">
    <source>
        <dbReference type="PIRSR" id="PIRSR600888-1"/>
    </source>
</evidence>
<comment type="catalytic activity">
    <reaction evidence="3">
        <text>dTDP-4-dehydro-6-deoxy-alpha-D-glucose = dTDP-4-dehydro-beta-L-rhamnose</text>
        <dbReference type="Rhea" id="RHEA:16969"/>
        <dbReference type="ChEBI" id="CHEBI:57649"/>
        <dbReference type="ChEBI" id="CHEBI:62830"/>
        <dbReference type="EC" id="5.1.3.13"/>
    </reaction>
</comment>
<keyword evidence="3 4" id="KW-0413">Isomerase</keyword>
<dbReference type="PANTHER" id="PTHR21047:SF2">
    <property type="entry name" value="THYMIDINE DIPHOSPHO-4-KETO-RHAMNOSE 3,5-EPIMERASE"/>
    <property type="match status" value="1"/>
</dbReference>
<dbReference type="EMBL" id="CP146016">
    <property type="protein sequence ID" value="WWQ59480.1"/>
    <property type="molecule type" value="Genomic_DNA"/>
</dbReference>
<dbReference type="GO" id="GO:0000271">
    <property type="term" value="P:polysaccharide biosynthetic process"/>
    <property type="evidence" value="ECO:0007669"/>
    <property type="project" value="TreeGrafter"/>
</dbReference>
<evidence type="ECO:0000313" key="5">
    <source>
        <dbReference type="Proteomes" id="UP001432202"/>
    </source>
</evidence>
<comment type="pathway">
    <text evidence="3">Carbohydrate biosynthesis; dTDP-L-rhamnose biosynthesis.</text>
</comment>
<dbReference type="GO" id="GO:0008830">
    <property type="term" value="F:dTDP-4-dehydrorhamnose 3,5-epimerase activity"/>
    <property type="evidence" value="ECO:0007669"/>
    <property type="project" value="UniProtKB-UniRule"/>
</dbReference>
<dbReference type="RefSeq" id="WP_338598657.1">
    <property type="nucleotide sequence ID" value="NZ_CP146016.1"/>
</dbReference>
<dbReference type="EC" id="5.1.3.13" evidence="3"/>
<feature type="site" description="Participates in a stacking interaction with the thymidine ring of dTDP-4-oxo-6-deoxyglucose" evidence="2">
    <location>
        <position position="135"/>
    </location>
</feature>
<sequence>MPFSFKRLEIPEVILVEAKQFPDDRGYFEEIYKESDFFKEIPCRFVQVNHSFSRKGVLRGLHFQLMPFPQGKLVTVISGRIFDVAVDLRKGSPTYKKWVSVELIPGRLFWIPSGFAHGFVALEDSHVIYFVTREFSKDHDSGIAYNDPEVNVQWPIKDVIVSEKDRNLPLLRDSKANFKYGMDLC</sequence>
<comment type="function">
    <text evidence="3">Catalyzes the epimerization of the C3' and C5'positions of dTDP-6-deoxy-D-xylo-4-hexulose, forming dTDP-6-deoxy-L-lyxo-4-hexulose.</text>
</comment>
<dbReference type="NCBIfam" id="TIGR01221">
    <property type="entry name" value="rmlC"/>
    <property type="match status" value="1"/>
</dbReference>
<feature type="active site" description="Proton donor" evidence="1">
    <location>
        <position position="129"/>
    </location>
</feature>